<dbReference type="PROSITE" id="PS51296">
    <property type="entry name" value="RIESKE"/>
    <property type="match status" value="1"/>
</dbReference>
<dbReference type="NCBIfam" id="NF007066">
    <property type="entry name" value="PRK09511.1"/>
    <property type="match status" value="1"/>
</dbReference>
<dbReference type="KEGG" id="ome:OLMES_2156"/>
<dbReference type="GO" id="GO:0008942">
    <property type="term" value="F:nitrite reductase [NAD(P)H] activity"/>
    <property type="evidence" value="ECO:0007669"/>
    <property type="project" value="InterPro"/>
</dbReference>
<keyword evidence="6" id="KW-0534">Nitrate assimilation</keyword>
<evidence type="ECO:0000313" key="8">
    <source>
        <dbReference type="EMBL" id="ARU56227.1"/>
    </source>
</evidence>
<dbReference type="GO" id="GO:0009344">
    <property type="term" value="C:nitrite reductase complex [NAD(P)H]"/>
    <property type="evidence" value="ECO:0007669"/>
    <property type="project" value="TreeGrafter"/>
</dbReference>
<dbReference type="SUPFAM" id="SSF50022">
    <property type="entry name" value="ISP domain"/>
    <property type="match status" value="1"/>
</dbReference>
<reference evidence="8 9" key="1">
    <citation type="submission" date="2017-05" db="EMBL/GenBank/DDBJ databases">
        <title>Genomic insights into alkan degradation activity of Oleiphilus messinensis.</title>
        <authorList>
            <person name="Kozyavkin S.A."/>
            <person name="Slesarev A.I."/>
            <person name="Golyshin P.N."/>
            <person name="Korzhenkov A."/>
            <person name="Golyshina O.N."/>
            <person name="Toshchakov S.V."/>
        </authorList>
    </citation>
    <scope>NUCLEOTIDE SEQUENCE [LARGE SCALE GENOMIC DNA]</scope>
    <source>
        <strain evidence="8 9">ME102</strain>
    </source>
</reference>
<keyword evidence="1" id="KW-0001">2Fe-2S</keyword>
<dbReference type="PANTHER" id="PTHR40562:SF1">
    <property type="entry name" value="NITRITE REDUCTASE (NADH) SMALL SUBUNIT"/>
    <property type="match status" value="1"/>
</dbReference>
<keyword evidence="9" id="KW-1185">Reference proteome</keyword>
<organism evidence="8 9">
    <name type="scientific">Oleiphilus messinensis</name>
    <dbReference type="NCBI Taxonomy" id="141451"/>
    <lineage>
        <taxon>Bacteria</taxon>
        <taxon>Pseudomonadati</taxon>
        <taxon>Pseudomonadota</taxon>
        <taxon>Gammaproteobacteria</taxon>
        <taxon>Oceanospirillales</taxon>
        <taxon>Oleiphilaceae</taxon>
        <taxon>Oleiphilus</taxon>
    </lineage>
</organism>
<dbReference type="Gene3D" id="2.102.10.10">
    <property type="entry name" value="Rieske [2Fe-2S] iron-sulphur domain"/>
    <property type="match status" value="1"/>
</dbReference>
<evidence type="ECO:0000256" key="5">
    <source>
        <dbReference type="ARBA" id="ARBA00023014"/>
    </source>
</evidence>
<keyword evidence="2" id="KW-0479">Metal-binding</keyword>
<gene>
    <name evidence="8" type="ORF">OLMES_2156</name>
</gene>
<dbReference type="GO" id="GO:0042128">
    <property type="term" value="P:nitrate assimilation"/>
    <property type="evidence" value="ECO:0007669"/>
    <property type="project" value="UniProtKB-KW"/>
</dbReference>
<dbReference type="GO" id="GO:0051537">
    <property type="term" value="F:2 iron, 2 sulfur cluster binding"/>
    <property type="evidence" value="ECO:0007669"/>
    <property type="project" value="UniProtKB-KW"/>
</dbReference>
<protein>
    <submittedName>
        <fullName evidence="8">NAD(P)H-dependent nitrite reductase, small subunit</fullName>
    </submittedName>
</protein>
<dbReference type="AlphaFoldDB" id="A0A1Y0I6V3"/>
<keyword evidence="5" id="KW-0411">Iron-sulfur</keyword>
<dbReference type="OrthoDB" id="516687at2"/>
<evidence type="ECO:0000256" key="2">
    <source>
        <dbReference type="ARBA" id="ARBA00022723"/>
    </source>
</evidence>
<dbReference type="Proteomes" id="UP000196027">
    <property type="component" value="Chromosome"/>
</dbReference>
<dbReference type="PANTHER" id="PTHR40562">
    <property type="match status" value="1"/>
</dbReference>
<dbReference type="InterPro" id="IPR012748">
    <property type="entry name" value="Rieske-like_NirD"/>
</dbReference>
<evidence type="ECO:0000256" key="4">
    <source>
        <dbReference type="ARBA" id="ARBA00023004"/>
    </source>
</evidence>
<dbReference type="PROSITE" id="PS51300">
    <property type="entry name" value="NIRD"/>
    <property type="match status" value="1"/>
</dbReference>
<name>A0A1Y0I6V3_9GAMM</name>
<evidence type="ECO:0000313" key="9">
    <source>
        <dbReference type="Proteomes" id="UP000196027"/>
    </source>
</evidence>
<dbReference type="CDD" id="cd03529">
    <property type="entry name" value="Rieske_NirD"/>
    <property type="match status" value="1"/>
</dbReference>
<evidence type="ECO:0000256" key="1">
    <source>
        <dbReference type="ARBA" id="ARBA00022714"/>
    </source>
</evidence>
<keyword evidence="4" id="KW-0408">Iron</keyword>
<sequence>MSNWLDVCGLDDISPDTGICALVNGEQVAIFRPSSADCLYAVGNYDPIGKANVLSRGLISDVQGKLTVASPLYKQHYCLDSGTCLEESDVSIPTYTVKVENDRVLIAS</sequence>
<evidence type="ECO:0000256" key="6">
    <source>
        <dbReference type="ARBA" id="ARBA00023063"/>
    </source>
</evidence>
<evidence type="ECO:0000256" key="3">
    <source>
        <dbReference type="ARBA" id="ARBA00023002"/>
    </source>
</evidence>
<feature type="domain" description="Rieske" evidence="7">
    <location>
        <begin position="5"/>
        <end position="106"/>
    </location>
</feature>
<dbReference type="InterPro" id="IPR017881">
    <property type="entry name" value="NirD"/>
</dbReference>
<dbReference type="Pfam" id="PF13806">
    <property type="entry name" value="Rieske_2"/>
    <property type="match status" value="1"/>
</dbReference>
<accession>A0A1Y0I6V3</accession>
<proteinExistence type="predicted"/>
<dbReference type="NCBIfam" id="TIGR02378">
    <property type="entry name" value="nirD_assim_sml"/>
    <property type="match status" value="1"/>
</dbReference>
<dbReference type="GO" id="GO:0046872">
    <property type="term" value="F:metal ion binding"/>
    <property type="evidence" value="ECO:0007669"/>
    <property type="project" value="UniProtKB-KW"/>
</dbReference>
<dbReference type="InterPro" id="IPR036922">
    <property type="entry name" value="Rieske_2Fe-2S_sf"/>
</dbReference>
<dbReference type="EMBL" id="CP021425">
    <property type="protein sequence ID" value="ARU56227.1"/>
    <property type="molecule type" value="Genomic_DNA"/>
</dbReference>
<dbReference type="RefSeq" id="WP_087461241.1">
    <property type="nucleotide sequence ID" value="NZ_CP021425.1"/>
</dbReference>
<keyword evidence="3" id="KW-0560">Oxidoreductase</keyword>
<dbReference type="InterPro" id="IPR017941">
    <property type="entry name" value="Rieske_2Fe-2S"/>
</dbReference>
<evidence type="ECO:0000259" key="7">
    <source>
        <dbReference type="PROSITE" id="PS51296"/>
    </source>
</evidence>